<proteinExistence type="predicted"/>
<protein>
    <submittedName>
        <fullName evidence="2">Putative Endo-1,3-1,4-beta-D-glucanase</fullName>
    </submittedName>
</protein>
<reference evidence="2" key="1">
    <citation type="journal article" date="2017" name="Gigascience">
        <title>The genome draft of coconut (Cocos nucifera).</title>
        <authorList>
            <person name="Xiao Y."/>
            <person name="Xu P."/>
            <person name="Fan H."/>
            <person name="Baudouin L."/>
            <person name="Xia W."/>
            <person name="Bocs S."/>
            <person name="Xu J."/>
            <person name="Li Q."/>
            <person name="Guo A."/>
            <person name="Zhou L."/>
            <person name="Li J."/>
            <person name="Wu Y."/>
            <person name="Ma Z."/>
            <person name="Armero A."/>
            <person name="Issali A.E."/>
            <person name="Liu N."/>
            <person name="Peng M."/>
            <person name="Yang Y."/>
        </authorList>
    </citation>
    <scope>NUCLEOTIDE SEQUENCE</scope>
    <source>
        <tissue evidence="2">Spear leaf of Hainan Tall coconut</tissue>
    </source>
</reference>
<dbReference type="AlphaFoldDB" id="A0A8K0NDT7"/>
<dbReference type="EMBL" id="CM017887">
    <property type="protein sequence ID" value="KAG1371060.1"/>
    <property type="molecule type" value="Genomic_DNA"/>
</dbReference>
<organism evidence="2 3">
    <name type="scientific">Cocos nucifera</name>
    <name type="common">Coconut palm</name>
    <dbReference type="NCBI Taxonomy" id="13894"/>
    <lineage>
        <taxon>Eukaryota</taxon>
        <taxon>Viridiplantae</taxon>
        <taxon>Streptophyta</taxon>
        <taxon>Embryophyta</taxon>
        <taxon>Tracheophyta</taxon>
        <taxon>Spermatophyta</taxon>
        <taxon>Magnoliopsida</taxon>
        <taxon>Liliopsida</taxon>
        <taxon>Arecaceae</taxon>
        <taxon>Arecoideae</taxon>
        <taxon>Cocoseae</taxon>
        <taxon>Attaleinae</taxon>
        <taxon>Cocos</taxon>
    </lineage>
</organism>
<evidence type="ECO:0000313" key="2">
    <source>
        <dbReference type="EMBL" id="KAG1371061.1"/>
    </source>
</evidence>
<dbReference type="Proteomes" id="UP000797356">
    <property type="component" value="Chromosome 16"/>
</dbReference>
<name>A0A8K0NDT7_COCNU</name>
<dbReference type="PANTHER" id="PTHR17630:SF44">
    <property type="entry name" value="PROTEIN AIM2"/>
    <property type="match status" value="1"/>
</dbReference>
<keyword evidence="3" id="KW-1185">Reference proteome</keyword>
<gene>
    <name evidence="1" type="ORF">COCNU_16G001540</name>
    <name evidence="2" type="ORF">COCNU_16G001550</name>
</gene>
<accession>A0A8K0NDT7</accession>
<evidence type="ECO:0000313" key="3">
    <source>
        <dbReference type="Proteomes" id="UP000797356"/>
    </source>
</evidence>
<sequence length="53" mass="5324">MASSQCCENPPTVNPAGGQGCVVDDLGGLKAYIAGPSDSKLAILLISDVLGNY</sequence>
<dbReference type="EMBL" id="CM017887">
    <property type="protein sequence ID" value="KAG1371061.1"/>
    <property type="molecule type" value="Genomic_DNA"/>
</dbReference>
<reference evidence="2" key="2">
    <citation type="submission" date="2019-07" db="EMBL/GenBank/DDBJ databases">
        <authorList>
            <person name="Yang Y."/>
            <person name="Bocs S."/>
            <person name="Baudouin L."/>
        </authorList>
    </citation>
    <scope>NUCLEOTIDE SEQUENCE</scope>
    <source>
        <tissue evidence="2">Spear leaf of Hainan Tall coconut</tissue>
    </source>
</reference>
<dbReference type="OrthoDB" id="786260at2759"/>
<evidence type="ECO:0000313" key="1">
    <source>
        <dbReference type="EMBL" id="KAG1371060.1"/>
    </source>
</evidence>
<dbReference type="PANTHER" id="PTHR17630">
    <property type="entry name" value="DIENELACTONE HYDROLASE"/>
    <property type="match status" value="1"/>
</dbReference>
<comment type="caution">
    <text evidence="2">The sequence shown here is derived from an EMBL/GenBank/DDBJ whole genome shotgun (WGS) entry which is preliminary data.</text>
</comment>